<feature type="transmembrane region" description="Helical" evidence="1">
    <location>
        <begin position="7"/>
        <end position="32"/>
    </location>
</feature>
<keyword evidence="1" id="KW-0472">Membrane</keyword>
<organism evidence="2">
    <name type="scientific">Brassica campestris</name>
    <name type="common">Field mustard</name>
    <dbReference type="NCBI Taxonomy" id="3711"/>
    <lineage>
        <taxon>Eukaryota</taxon>
        <taxon>Viridiplantae</taxon>
        <taxon>Streptophyta</taxon>
        <taxon>Embryophyta</taxon>
        <taxon>Tracheophyta</taxon>
        <taxon>Spermatophyta</taxon>
        <taxon>Magnoliopsida</taxon>
        <taxon>eudicotyledons</taxon>
        <taxon>Gunneridae</taxon>
        <taxon>Pentapetalae</taxon>
        <taxon>rosids</taxon>
        <taxon>malvids</taxon>
        <taxon>Brassicales</taxon>
        <taxon>Brassicaceae</taxon>
        <taxon>Brassiceae</taxon>
        <taxon>Brassica</taxon>
    </lineage>
</organism>
<sequence length="91" mass="10260">MFLEETLLMVLETLLVDLMVIHLVALLVDLMVIRLMTLSSPSLLVVTCFSPACLVLLPRTLFCRSRPPPLGFYRESSSPATTTETTRWSVY</sequence>
<gene>
    <name evidence="2" type="ORF">BRAA01T01347Z</name>
</gene>
<protein>
    <submittedName>
        <fullName evidence="2">Uncharacterized protein</fullName>
    </submittedName>
</protein>
<keyword evidence="1" id="KW-0812">Transmembrane</keyword>
<name>A0A3P5ZF75_BRACM</name>
<keyword evidence="1" id="KW-1133">Transmembrane helix</keyword>
<feature type="transmembrane region" description="Helical" evidence="1">
    <location>
        <begin position="38"/>
        <end position="57"/>
    </location>
</feature>
<evidence type="ECO:0000256" key="1">
    <source>
        <dbReference type="SAM" id="Phobius"/>
    </source>
</evidence>
<dbReference type="AlphaFoldDB" id="A0A3P5ZF75"/>
<evidence type="ECO:0000313" key="2">
    <source>
        <dbReference type="EMBL" id="VDC74845.1"/>
    </source>
</evidence>
<dbReference type="EMBL" id="LR031571">
    <property type="protein sequence ID" value="VDC74845.1"/>
    <property type="molecule type" value="Genomic_DNA"/>
</dbReference>
<proteinExistence type="predicted"/>
<reference evidence="2" key="1">
    <citation type="submission" date="2018-11" db="EMBL/GenBank/DDBJ databases">
        <authorList>
            <consortium name="Genoscope - CEA"/>
            <person name="William W."/>
        </authorList>
    </citation>
    <scope>NUCLEOTIDE SEQUENCE</scope>
</reference>
<accession>A0A3P5ZF75</accession>